<accession>A0AAU9DCF8</accession>
<organism evidence="1 2">
    <name type="scientific">Haliovirga abyssi</name>
    <dbReference type="NCBI Taxonomy" id="2996794"/>
    <lineage>
        <taxon>Bacteria</taxon>
        <taxon>Fusobacteriati</taxon>
        <taxon>Fusobacteriota</taxon>
        <taxon>Fusobacteriia</taxon>
        <taxon>Fusobacteriales</taxon>
        <taxon>Haliovirgaceae</taxon>
        <taxon>Haliovirga</taxon>
    </lineage>
</organism>
<evidence type="ECO:0000313" key="2">
    <source>
        <dbReference type="Proteomes" id="UP001321582"/>
    </source>
</evidence>
<gene>
    <name evidence="1" type="ORF">HLVA_15640</name>
</gene>
<dbReference type="AlphaFoldDB" id="A0AAU9DCF8"/>
<dbReference type="KEGG" id="haby:HLVA_15640"/>
<dbReference type="EMBL" id="AP027059">
    <property type="protein sequence ID" value="BDU50995.1"/>
    <property type="molecule type" value="Genomic_DNA"/>
</dbReference>
<dbReference type="RefSeq" id="WP_307903841.1">
    <property type="nucleotide sequence ID" value="NZ_AP027059.1"/>
</dbReference>
<name>A0AAU9DCF8_9FUSO</name>
<protein>
    <submittedName>
        <fullName evidence="1">Uncharacterized protein</fullName>
    </submittedName>
</protein>
<dbReference type="Proteomes" id="UP001321582">
    <property type="component" value="Chromosome"/>
</dbReference>
<keyword evidence="2" id="KW-1185">Reference proteome</keyword>
<evidence type="ECO:0000313" key="1">
    <source>
        <dbReference type="EMBL" id="BDU50995.1"/>
    </source>
</evidence>
<reference evidence="1 2" key="1">
    <citation type="submission" date="2022-11" db="EMBL/GenBank/DDBJ databases">
        <title>Haliovirga abyssi gen. nov., sp. nov., a mesophilic fermentative bacterium isolated from the Iheya North hydrothermal field and the proposal of Haliovirgaceae fam. nov.</title>
        <authorList>
            <person name="Miyazaki U."/>
            <person name="Tame A."/>
            <person name="Miyazaki J."/>
            <person name="Takai K."/>
            <person name="Sawayama S."/>
            <person name="Kitajima M."/>
            <person name="Okamoto A."/>
            <person name="Nakagawa S."/>
        </authorList>
    </citation>
    <scope>NUCLEOTIDE SEQUENCE [LARGE SCALE GENOMIC DNA]</scope>
    <source>
        <strain evidence="1 2">IC12</strain>
    </source>
</reference>
<proteinExistence type="predicted"/>
<sequence length="79" mass="9483">MFIIHTEKYSDNIIIPVKEWNVILEKLKNVEDIKIEPKENENFKQLKGKGVFKMYSNVELIKREKKVWEETAVIKFENS</sequence>